<dbReference type="Proteomes" id="UP001064048">
    <property type="component" value="Chromosome 20"/>
</dbReference>
<sequence>MVPTQHDFDLQPTLVFLRPTSVVITDKPGQMSANSEVTLVCVTRGSRPSAQVTWFRENRRYTRGKQTEYTNDTTTVSRLTIVPQPDDDGATMRCRADNAILRAVLEDSFRMSVVYKPVLAMSLGSTLNANDIKEGDDVYFECNIRANPKEYRISWYHNDQQVNQNMSSGVIFSTKSLVLQGVTRRDGGLYTCSAANQIGESTSQAVYLRTIKSPLTLLKKHLNPVFPLADTPVCAQPSPLLIGARLDEPLRVRCTVSADPADVTFSWQFNNSGESFQVSPARYAAKVDNGAERESDAELNSGGMELDSGAEPKSNAERSCGLFLYPRCFPPRFPPRSPATLPRSASRWFLSRSPRHCLAMLRYFDAVACDMKRSQKVSTGGTASELRYRAASERDYGALLCRATNAVGRQKRPCVFQIVPAVGSRHDRDKRPRQETATGDHDRHLTERDYGALLCRTTNAVGRQKRPCVFHIMPAGMC</sequence>
<proteinExistence type="predicted"/>
<dbReference type="EMBL" id="CM046120">
    <property type="protein sequence ID" value="KAI8437360.1"/>
    <property type="molecule type" value="Genomic_DNA"/>
</dbReference>
<name>A0ACC0KM32_CHOFU</name>
<accession>A0ACC0KM32</accession>
<comment type="caution">
    <text evidence="1">The sequence shown here is derived from an EMBL/GenBank/DDBJ whole genome shotgun (WGS) entry which is preliminary data.</text>
</comment>
<reference evidence="1 2" key="1">
    <citation type="journal article" date="2022" name="Genome Biol. Evol.">
        <title>The Spruce Budworm Genome: Reconstructing the Evolutionary History of Antifreeze Proteins.</title>
        <authorList>
            <person name="Beliveau C."/>
            <person name="Gagne P."/>
            <person name="Picq S."/>
            <person name="Vernygora O."/>
            <person name="Keeling C.I."/>
            <person name="Pinkney K."/>
            <person name="Doucet D."/>
            <person name="Wen F."/>
            <person name="Johnston J.S."/>
            <person name="Maaroufi H."/>
            <person name="Boyle B."/>
            <person name="Laroche J."/>
            <person name="Dewar K."/>
            <person name="Juretic N."/>
            <person name="Blackburn G."/>
            <person name="Nisole A."/>
            <person name="Brunet B."/>
            <person name="Brandao M."/>
            <person name="Lumley L."/>
            <person name="Duan J."/>
            <person name="Quan G."/>
            <person name="Lucarotti C.J."/>
            <person name="Roe A.D."/>
            <person name="Sperling F.A.H."/>
            <person name="Levesque R.C."/>
            <person name="Cusson M."/>
        </authorList>
    </citation>
    <scope>NUCLEOTIDE SEQUENCE [LARGE SCALE GENOMIC DNA]</scope>
    <source>
        <strain evidence="1">Glfc:IPQL:Cfum</strain>
    </source>
</reference>
<evidence type="ECO:0000313" key="1">
    <source>
        <dbReference type="EMBL" id="KAI8437360.1"/>
    </source>
</evidence>
<organism evidence="1 2">
    <name type="scientific">Choristoneura fumiferana</name>
    <name type="common">Spruce budworm moth</name>
    <name type="synonym">Archips fumiferana</name>
    <dbReference type="NCBI Taxonomy" id="7141"/>
    <lineage>
        <taxon>Eukaryota</taxon>
        <taxon>Metazoa</taxon>
        <taxon>Ecdysozoa</taxon>
        <taxon>Arthropoda</taxon>
        <taxon>Hexapoda</taxon>
        <taxon>Insecta</taxon>
        <taxon>Pterygota</taxon>
        <taxon>Neoptera</taxon>
        <taxon>Endopterygota</taxon>
        <taxon>Lepidoptera</taxon>
        <taxon>Glossata</taxon>
        <taxon>Ditrysia</taxon>
        <taxon>Tortricoidea</taxon>
        <taxon>Tortricidae</taxon>
        <taxon>Tortricinae</taxon>
        <taxon>Choristoneura</taxon>
    </lineage>
</organism>
<protein>
    <submittedName>
        <fullName evidence="1">Uncharacterized protein</fullName>
    </submittedName>
</protein>
<evidence type="ECO:0000313" key="2">
    <source>
        <dbReference type="Proteomes" id="UP001064048"/>
    </source>
</evidence>
<keyword evidence="2" id="KW-1185">Reference proteome</keyword>
<gene>
    <name evidence="1" type="ORF">MSG28_011700</name>
</gene>